<gene>
    <name evidence="1" type="ORF">GCU54_21650</name>
</gene>
<dbReference type="EMBL" id="JAAGWE010000041">
    <property type="protein sequence ID" value="NEM08576.1"/>
    <property type="molecule type" value="Genomic_DNA"/>
</dbReference>
<dbReference type="AlphaFoldDB" id="A0A6P0GMU1"/>
<reference evidence="1 2" key="1">
    <citation type="submission" date="2019-12" db="EMBL/GenBank/DDBJ databases">
        <title>WGS of CPCC 203550 I12A-02606.</title>
        <authorList>
            <person name="Jiang Z."/>
        </authorList>
    </citation>
    <scope>NUCLEOTIDE SEQUENCE [LARGE SCALE GENOMIC DNA]</scope>
    <source>
        <strain evidence="1 2">I12A-02606</strain>
    </source>
</reference>
<dbReference type="Proteomes" id="UP000471126">
    <property type="component" value="Unassembled WGS sequence"/>
</dbReference>
<evidence type="ECO:0000313" key="1">
    <source>
        <dbReference type="EMBL" id="NEM08576.1"/>
    </source>
</evidence>
<evidence type="ECO:0000313" key="2">
    <source>
        <dbReference type="Proteomes" id="UP000471126"/>
    </source>
</evidence>
<dbReference type="RefSeq" id="WP_163478745.1">
    <property type="nucleotide sequence ID" value="NZ_JAAGWE010000041.1"/>
</dbReference>
<sequence>MAALLLWPAVAVAGFLAVAGLVVVLGRSSTARYEFERNAARRPQPAGAPAPAAVDVRDAVPARADVSAPAGPAAGPEAAEGAEGAVATAAPARTAVGLATHPAGRRLPGTGAPTAWWLVDGTGDRPEALAGPFADRVEADWAAVSCDLDGAVRTVHGVLTEDGSVARRPSPQDRAWLAGLGTQLDRLSEDWDELLTDEDALTTLVVEVAAALVESGLTLHDCSGADPEAAAAGGVCLTPETSYGGVLVSWRQHDRMSLQQVRGAALDTSVQRTMNALLADLLAQFGFVVDPFGEDGCSLVTAIRTHPVGG</sequence>
<proteinExistence type="predicted"/>
<accession>A0A6P0GMU1</accession>
<protein>
    <submittedName>
        <fullName evidence="1">Uncharacterized protein</fullName>
    </submittedName>
</protein>
<comment type="caution">
    <text evidence="1">The sequence shown here is derived from an EMBL/GenBank/DDBJ whole genome shotgun (WGS) entry which is preliminary data.</text>
</comment>
<organism evidence="1 2">
    <name type="scientific">Geodermatophilus normandii</name>
    <dbReference type="NCBI Taxonomy" id="1137989"/>
    <lineage>
        <taxon>Bacteria</taxon>
        <taxon>Bacillati</taxon>
        <taxon>Actinomycetota</taxon>
        <taxon>Actinomycetes</taxon>
        <taxon>Geodermatophilales</taxon>
        <taxon>Geodermatophilaceae</taxon>
        <taxon>Geodermatophilus</taxon>
    </lineage>
</organism>
<name>A0A6P0GMU1_9ACTN</name>